<protein>
    <recommendedName>
        <fullName evidence="2">Mu-like prophage I protein</fullName>
    </recommendedName>
</protein>
<dbReference type="EMBL" id="VSSQ01110027">
    <property type="protein sequence ID" value="MPN48060.1"/>
    <property type="molecule type" value="Genomic_DNA"/>
</dbReference>
<dbReference type="Pfam" id="PF10123">
    <property type="entry name" value="Mu-like_Pro"/>
    <property type="match status" value="1"/>
</dbReference>
<accession>A0A645IAB8</accession>
<evidence type="ECO:0000313" key="1">
    <source>
        <dbReference type="EMBL" id="MPN48060.1"/>
    </source>
</evidence>
<gene>
    <name evidence="1" type="ORF">SDC9_195664</name>
</gene>
<name>A0A645IAB8_9ZZZZ</name>
<sequence length="161" mass="17032">MQLGPESTPEAVGKAITGVQEKLAGGDELIGKIKAALGLKADATPAEVEGALAGTKQSAENTAALSAQIKTLMDERNSDKLEAEIRGATEEGKLVDSQLEWARTQTHAGLAAWRKTAPVVLPVEERKTEPVRRETTAPLSAGSKAIFEKLGLKPEEVKHAE</sequence>
<evidence type="ECO:0008006" key="2">
    <source>
        <dbReference type="Google" id="ProtNLM"/>
    </source>
</evidence>
<comment type="caution">
    <text evidence="1">The sequence shown here is derived from an EMBL/GenBank/DDBJ whole genome shotgun (WGS) entry which is preliminary data.</text>
</comment>
<dbReference type="AlphaFoldDB" id="A0A645IAB8"/>
<dbReference type="InterPro" id="IPR012106">
    <property type="entry name" value="Phage_Mu_Gp1"/>
</dbReference>
<proteinExistence type="predicted"/>
<organism evidence="1">
    <name type="scientific">bioreactor metagenome</name>
    <dbReference type="NCBI Taxonomy" id="1076179"/>
    <lineage>
        <taxon>unclassified sequences</taxon>
        <taxon>metagenomes</taxon>
        <taxon>ecological metagenomes</taxon>
    </lineage>
</organism>
<reference evidence="1" key="1">
    <citation type="submission" date="2019-08" db="EMBL/GenBank/DDBJ databases">
        <authorList>
            <person name="Kucharzyk K."/>
            <person name="Murdoch R.W."/>
            <person name="Higgins S."/>
            <person name="Loffler F."/>
        </authorList>
    </citation>
    <scope>NUCLEOTIDE SEQUENCE</scope>
</reference>